<dbReference type="InterPro" id="IPR036864">
    <property type="entry name" value="Zn2-C6_fun-type_DNA-bd_sf"/>
</dbReference>
<dbReference type="SMART" id="SM00066">
    <property type="entry name" value="GAL4"/>
    <property type="match status" value="1"/>
</dbReference>
<dbReference type="PANTHER" id="PTHR47425:SF2">
    <property type="entry name" value="FARB-RELATED"/>
    <property type="match status" value="1"/>
</dbReference>
<dbReference type="PROSITE" id="PS00463">
    <property type="entry name" value="ZN2_CY6_FUNGAL_1"/>
    <property type="match status" value="1"/>
</dbReference>
<dbReference type="Gene3D" id="4.10.240.10">
    <property type="entry name" value="Zn(2)-C6 fungal-type DNA-binding domain"/>
    <property type="match status" value="1"/>
</dbReference>
<dbReference type="GO" id="GO:0008270">
    <property type="term" value="F:zinc ion binding"/>
    <property type="evidence" value="ECO:0007669"/>
    <property type="project" value="InterPro"/>
</dbReference>
<dbReference type="Pfam" id="PF00172">
    <property type="entry name" value="Zn_clus"/>
    <property type="match status" value="1"/>
</dbReference>
<evidence type="ECO:0000313" key="4">
    <source>
        <dbReference type="EMBL" id="KAG5765948.1"/>
    </source>
</evidence>
<feature type="domain" description="Zn(2)-C6 fungal-type" evidence="3">
    <location>
        <begin position="19"/>
        <end position="51"/>
    </location>
</feature>
<dbReference type="CDD" id="cd00067">
    <property type="entry name" value="GAL4"/>
    <property type="match status" value="1"/>
</dbReference>
<feature type="compositionally biased region" description="Basic and acidic residues" evidence="2">
    <location>
        <begin position="164"/>
        <end position="175"/>
    </location>
</feature>
<gene>
    <name evidence="4" type="ORF">H9Q72_005975</name>
</gene>
<dbReference type="InterPro" id="IPR001138">
    <property type="entry name" value="Zn2Cys6_DnaBD"/>
</dbReference>
<evidence type="ECO:0000313" key="5">
    <source>
        <dbReference type="Proteomes" id="UP000750502"/>
    </source>
</evidence>
<comment type="caution">
    <text evidence="4">The sequence shown here is derived from an EMBL/GenBank/DDBJ whole genome shotgun (WGS) entry which is preliminary data.</text>
</comment>
<proteinExistence type="predicted"/>
<organism evidence="4 5">
    <name type="scientific">Fusarium xylarioides</name>
    <dbReference type="NCBI Taxonomy" id="221167"/>
    <lineage>
        <taxon>Eukaryota</taxon>
        <taxon>Fungi</taxon>
        <taxon>Dikarya</taxon>
        <taxon>Ascomycota</taxon>
        <taxon>Pezizomycotina</taxon>
        <taxon>Sordariomycetes</taxon>
        <taxon>Hypocreomycetidae</taxon>
        <taxon>Hypocreales</taxon>
        <taxon>Nectriaceae</taxon>
        <taxon>Fusarium</taxon>
        <taxon>Fusarium fujikuroi species complex</taxon>
    </lineage>
</organism>
<evidence type="ECO:0000256" key="1">
    <source>
        <dbReference type="ARBA" id="ARBA00023242"/>
    </source>
</evidence>
<feature type="region of interest" description="Disordered" evidence="2">
    <location>
        <begin position="164"/>
        <end position="185"/>
    </location>
</feature>
<accession>A0A9P7HTB6</accession>
<dbReference type="EMBL" id="JADFTT010000178">
    <property type="protein sequence ID" value="KAG5765948.1"/>
    <property type="molecule type" value="Genomic_DNA"/>
</dbReference>
<evidence type="ECO:0000256" key="2">
    <source>
        <dbReference type="SAM" id="MobiDB-lite"/>
    </source>
</evidence>
<reference evidence="4" key="1">
    <citation type="journal article" date="2020" name="bioRxiv">
        <title>Historical genomics reveals the evolutionary mechanisms behind multiple outbreaks of the host-specific coffee wilt pathogen Fusarium xylarioides.</title>
        <authorList>
            <person name="Peck D."/>
            <person name="Nowell R.W."/>
            <person name="Flood J."/>
            <person name="Ryan M.J."/>
            <person name="Barraclough T.G."/>
        </authorList>
    </citation>
    <scope>NUCLEOTIDE SEQUENCE</scope>
    <source>
        <strain evidence="4">IMI 127659i</strain>
    </source>
</reference>
<sequence>MEEAMSQGMNPRRKRASKACVACRSRKVRCDVTHRPHQCTNCALDNIQCVVKDRRTKYRKRSPVVVEKQQRMQFRNSLQVILPKDPSSAASDELDSPNDACVEPGLSVECGPDSPSMCFDALWDQPEIDFSTERLIQGPTESRDKEPGIFEMVLNQRKDSEFSIVSEKSRDHQTESKPASSSDATMSGQSHIIYSYYPFLDLDISGLLPDDINYLEAQGCFRVPTPEALDEFVQEYFLHNMFIRRSRC</sequence>
<dbReference type="InterPro" id="IPR052761">
    <property type="entry name" value="Fungal_Detox/Toxin_TFs"/>
</dbReference>
<reference evidence="4" key="2">
    <citation type="submission" date="2020-10" db="EMBL/GenBank/DDBJ databases">
        <authorList>
            <person name="Peck L.D."/>
            <person name="Nowell R.W."/>
            <person name="Flood J."/>
            <person name="Ryan M.J."/>
            <person name="Barraclough T.G."/>
        </authorList>
    </citation>
    <scope>NUCLEOTIDE SEQUENCE</scope>
    <source>
        <strain evidence="4">IMI 127659i</strain>
    </source>
</reference>
<dbReference type="Proteomes" id="UP000750502">
    <property type="component" value="Unassembled WGS sequence"/>
</dbReference>
<evidence type="ECO:0000259" key="3">
    <source>
        <dbReference type="PROSITE" id="PS50048"/>
    </source>
</evidence>
<dbReference type="SUPFAM" id="SSF57701">
    <property type="entry name" value="Zn2/Cys6 DNA-binding domain"/>
    <property type="match status" value="1"/>
</dbReference>
<dbReference type="PROSITE" id="PS50048">
    <property type="entry name" value="ZN2_CY6_FUNGAL_2"/>
    <property type="match status" value="1"/>
</dbReference>
<dbReference type="PANTHER" id="PTHR47425">
    <property type="entry name" value="FARB-RELATED"/>
    <property type="match status" value="1"/>
</dbReference>
<dbReference type="OrthoDB" id="5121955at2759"/>
<name>A0A9P7HTB6_9HYPO</name>
<protein>
    <recommendedName>
        <fullName evidence="3">Zn(2)-C6 fungal-type domain-containing protein</fullName>
    </recommendedName>
</protein>
<keyword evidence="1" id="KW-0539">Nucleus</keyword>
<keyword evidence="5" id="KW-1185">Reference proteome</keyword>
<dbReference type="GO" id="GO:0000981">
    <property type="term" value="F:DNA-binding transcription factor activity, RNA polymerase II-specific"/>
    <property type="evidence" value="ECO:0007669"/>
    <property type="project" value="InterPro"/>
</dbReference>
<dbReference type="AlphaFoldDB" id="A0A9P7HTB6"/>
<feature type="compositionally biased region" description="Polar residues" evidence="2">
    <location>
        <begin position="176"/>
        <end position="185"/>
    </location>
</feature>